<dbReference type="AlphaFoldDB" id="A0A7Y6NMY4"/>
<protein>
    <submittedName>
        <fullName evidence="2">Uncharacterized protein</fullName>
    </submittedName>
</protein>
<name>A0A7Y6NMY4_9BURK</name>
<proteinExistence type="predicted"/>
<evidence type="ECO:0000313" key="3">
    <source>
        <dbReference type="Proteomes" id="UP000529637"/>
    </source>
</evidence>
<organism evidence="2 3">
    <name type="scientific">Piscinibacter koreensis</name>
    <dbReference type="NCBI Taxonomy" id="2742824"/>
    <lineage>
        <taxon>Bacteria</taxon>
        <taxon>Pseudomonadati</taxon>
        <taxon>Pseudomonadota</taxon>
        <taxon>Betaproteobacteria</taxon>
        <taxon>Burkholderiales</taxon>
        <taxon>Sphaerotilaceae</taxon>
        <taxon>Piscinibacter</taxon>
    </lineage>
</organism>
<evidence type="ECO:0000313" key="2">
    <source>
        <dbReference type="EMBL" id="NUZ06120.1"/>
    </source>
</evidence>
<comment type="caution">
    <text evidence="2">The sequence shown here is derived from an EMBL/GenBank/DDBJ whole genome shotgun (WGS) entry which is preliminary data.</text>
</comment>
<evidence type="ECO:0000256" key="1">
    <source>
        <dbReference type="SAM" id="MobiDB-lite"/>
    </source>
</evidence>
<dbReference type="Proteomes" id="UP000529637">
    <property type="component" value="Unassembled WGS sequence"/>
</dbReference>
<feature type="compositionally biased region" description="Basic and acidic residues" evidence="1">
    <location>
        <begin position="42"/>
        <end position="52"/>
    </location>
</feature>
<reference evidence="2 3" key="1">
    <citation type="submission" date="2020-06" db="EMBL/GenBank/DDBJ databases">
        <title>Schlegella sp. ID0723 isolated from air conditioner.</title>
        <authorList>
            <person name="Kim D.Y."/>
            <person name="Kim D.-U."/>
        </authorList>
    </citation>
    <scope>NUCLEOTIDE SEQUENCE [LARGE SCALE GENOMIC DNA]</scope>
    <source>
        <strain evidence="2 3">ID0723</strain>
    </source>
</reference>
<gene>
    <name evidence="2" type="ORF">HQN59_10130</name>
</gene>
<accession>A0A7Y6NMY4</accession>
<keyword evidence="3" id="KW-1185">Reference proteome</keyword>
<dbReference type="EMBL" id="JABWMJ010000004">
    <property type="protein sequence ID" value="NUZ06120.1"/>
    <property type="molecule type" value="Genomic_DNA"/>
</dbReference>
<dbReference type="RefSeq" id="WP_176068796.1">
    <property type="nucleotide sequence ID" value="NZ_JABWMJ010000004.1"/>
</dbReference>
<sequence length="52" mass="5461">MEGFAGRLAEGPMVVAAHRAVALGAEREHGIVGGVNRHPGHRGFDDRRQGSA</sequence>
<feature type="region of interest" description="Disordered" evidence="1">
    <location>
        <begin position="32"/>
        <end position="52"/>
    </location>
</feature>